<dbReference type="PANTHER" id="PTHR46344:SF27">
    <property type="entry name" value="KELCH REPEAT SUPERFAMILY PROTEIN"/>
    <property type="match status" value="1"/>
</dbReference>
<comment type="caution">
    <text evidence="3">The sequence shown here is derived from an EMBL/GenBank/DDBJ whole genome shotgun (WGS) entry which is preliminary data.</text>
</comment>
<dbReference type="SUPFAM" id="SSF117281">
    <property type="entry name" value="Kelch motif"/>
    <property type="match status" value="1"/>
</dbReference>
<proteinExistence type="predicted"/>
<dbReference type="InterPro" id="IPR006652">
    <property type="entry name" value="Kelch_1"/>
</dbReference>
<dbReference type="PANTHER" id="PTHR46344">
    <property type="entry name" value="OS02G0202900 PROTEIN"/>
    <property type="match status" value="1"/>
</dbReference>
<dbReference type="Pfam" id="PF01344">
    <property type="entry name" value="Kelch_1"/>
    <property type="match status" value="1"/>
</dbReference>
<keyword evidence="1" id="KW-0880">Kelch repeat</keyword>
<dbReference type="Proteomes" id="UP000663881">
    <property type="component" value="Unassembled WGS sequence"/>
</dbReference>
<reference evidence="3" key="1">
    <citation type="submission" date="2021-02" db="EMBL/GenBank/DDBJ databases">
        <authorList>
            <person name="Nowell W R."/>
        </authorList>
    </citation>
    <scope>NUCLEOTIDE SEQUENCE</scope>
</reference>
<protein>
    <submittedName>
        <fullName evidence="3">Uncharacterized protein</fullName>
    </submittedName>
</protein>
<dbReference type="EMBL" id="CAJOAY010010672">
    <property type="protein sequence ID" value="CAF4225201.1"/>
    <property type="molecule type" value="Genomic_DNA"/>
</dbReference>
<accession>A0A820CRC7</accession>
<dbReference type="InterPro" id="IPR037293">
    <property type="entry name" value="Gal_Oxidase_central_sf"/>
</dbReference>
<dbReference type="InterPro" id="IPR015915">
    <property type="entry name" value="Kelch-typ_b-propeller"/>
</dbReference>
<gene>
    <name evidence="3" type="ORF">OKA104_LOCUS42258</name>
</gene>
<evidence type="ECO:0000256" key="1">
    <source>
        <dbReference type="ARBA" id="ARBA00022441"/>
    </source>
</evidence>
<evidence type="ECO:0000313" key="4">
    <source>
        <dbReference type="Proteomes" id="UP000663881"/>
    </source>
</evidence>
<organism evidence="3 4">
    <name type="scientific">Adineta steineri</name>
    <dbReference type="NCBI Taxonomy" id="433720"/>
    <lineage>
        <taxon>Eukaryota</taxon>
        <taxon>Metazoa</taxon>
        <taxon>Spiralia</taxon>
        <taxon>Gnathifera</taxon>
        <taxon>Rotifera</taxon>
        <taxon>Eurotatoria</taxon>
        <taxon>Bdelloidea</taxon>
        <taxon>Adinetida</taxon>
        <taxon>Adinetidae</taxon>
        <taxon>Adineta</taxon>
    </lineage>
</organism>
<dbReference type="SMART" id="SM00612">
    <property type="entry name" value="Kelch"/>
    <property type="match status" value="1"/>
</dbReference>
<dbReference type="AlphaFoldDB" id="A0A820CRC7"/>
<evidence type="ECO:0000313" key="3">
    <source>
        <dbReference type="EMBL" id="CAF4225201.1"/>
    </source>
</evidence>
<keyword evidence="2" id="KW-0677">Repeat</keyword>
<dbReference type="Gene3D" id="2.130.10.80">
    <property type="entry name" value="Galactose oxidase/kelch, beta-propeller"/>
    <property type="match status" value="1"/>
</dbReference>
<name>A0A820CRC7_9BILA</name>
<sequence length="85" mass="8966">MNFVRNHHSASLLINGTVLVAGGYDGIDYLTSAEVYDPSTGLWTTAGDFNIARAYHTASTLTNGQVLLVGGQNDDSVLSSAELYG</sequence>
<evidence type="ECO:0000256" key="2">
    <source>
        <dbReference type="ARBA" id="ARBA00022737"/>
    </source>
</evidence>